<dbReference type="GO" id="GO:0009536">
    <property type="term" value="C:plastid"/>
    <property type="evidence" value="ECO:0007669"/>
    <property type="project" value="TreeGrafter"/>
</dbReference>
<proteinExistence type="predicted"/>
<evidence type="ECO:0000313" key="3">
    <source>
        <dbReference type="RefSeq" id="XP_022963883.1"/>
    </source>
</evidence>
<keyword evidence="2" id="KW-1185">Reference proteome</keyword>
<dbReference type="Proteomes" id="UP000504609">
    <property type="component" value="Unplaced"/>
</dbReference>
<dbReference type="KEGG" id="cmos:111464060"/>
<evidence type="ECO:0000256" key="1">
    <source>
        <dbReference type="SAM" id="MobiDB-lite"/>
    </source>
</evidence>
<organism evidence="2 3">
    <name type="scientific">Cucurbita moschata</name>
    <name type="common">Winter crookneck squash</name>
    <name type="synonym">Cucurbita pepo var. moschata</name>
    <dbReference type="NCBI Taxonomy" id="3662"/>
    <lineage>
        <taxon>Eukaryota</taxon>
        <taxon>Viridiplantae</taxon>
        <taxon>Streptophyta</taxon>
        <taxon>Embryophyta</taxon>
        <taxon>Tracheophyta</taxon>
        <taxon>Spermatophyta</taxon>
        <taxon>Magnoliopsida</taxon>
        <taxon>eudicotyledons</taxon>
        <taxon>Gunneridae</taxon>
        <taxon>Pentapetalae</taxon>
        <taxon>rosids</taxon>
        <taxon>fabids</taxon>
        <taxon>Cucurbitales</taxon>
        <taxon>Cucurbitaceae</taxon>
        <taxon>Cucurbiteae</taxon>
        <taxon>Cucurbita</taxon>
    </lineage>
</organism>
<evidence type="ECO:0000313" key="2">
    <source>
        <dbReference type="Proteomes" id="UP000504609"/>
    </source>
</evidence>
<dbReference type="PANTHER" id="PTHR36773">
    <property type="entry name" value="EXPRESSED PROTEIN"/>
    <property type="match status" value="1"/>
</dbReference>
<gene>
    <name evidence="3" type="primary">LOC111464060</name>
</gene>
<dbReference type="AlphaFoldDB" id="A0A6J1HJ78"/>
<sequence length="155" mass="17189">MSFLSSPMESSQPQNPDEYSASSTVITFGRPIPLLRGPIRAGQSENPSAGPSMLAFRDPQAWESAYKICELKIIEQCEAGARIGCSIIASDKCKPRWWGFLMQSKKGLDLKAREMCEEREMEACLAAAKEKCVGFAKEKCSKPFMDARIGIFQKV</sequence>
<reference evidence="3" key="1">
    <citation type="submission" date="2025-08" db="UniProtKB">
        <authorList>
            <consortium name="RefSeq"/>
        </authorList>
    </citation>
    <scope>IDENTIFICATION</scope>
    <source>
        <tissue evidence="3">Young leaves</tissue>
    </source>
</reference>
<feature type="region of interest" description="Disordered" evidence="1">
    <location>
        <begin position="1"/>
        <end position="22"/>
    </location>
</feature>
<dbReference type="PANTHER" id="PTHR36773:SF1">
    <property type="entry name" value="EXPRESSED PROTEIN"/>
    <property type="match status" value="1"/>
</dbReference>
<accession>A0A6J1HJ78</accession>
<dbReference type="GeneID" id="111464060"/>
<protein>
    <submittedName>
        <fullName evidence="3">Uncharacterized protein LOC111464060</fullName>
    </submittedName>
</protein>
<dbReference type="RefSeq" id="XP_022963883.1">
    <property type="nucleotide sequence ID" value="XM_023108115.1"/>
</dbReference>
<name>A0A6J1HJ78_CUCMO</name>